<dbReference type="Pfam" id="PF13844">
    <property type="entry name" value="Glyco_transf_41"/>
    <property type="match status" value="2"/>
</dbReference>
<keyword evidence="6" id="KW-0677">Repeat</keyword>
<evidence type="ECO:0000256" key="4">
    <source>
        <dbReference type="ARBA" id="ARBA00022676"/>
    </source>
</evidence>
<evidence type="ECO:0000256" key="8">
    <source>
        <dbReference type="PROSITE-ProRule" id="PRU00339"/>
    </source>
</evidence>
<dbReference type="PANTHER" id="PTHR44998">
    <property type="match status" value="1"/>
</dbReference>
<dbReference type="EMBL" id="FOTW01000034">
    <property type="protein sequence ID" value="SFM80830.1"/>
    <property type="molecule type" value="Genomic_DNA"/>
</dbReference>
<dbReference type="SUPFAM" id="SSF53335">
    <property type="entry name" value="S-adenosyl-L-methionine-dependent methyltransferases"/>
    <property type="match status" value="1"/>
</dbReference>
<evidence type="ECO:0000256" key="1">
    <source>
        <dbReference type="ARBA" id="ARBA00004922"/>
    </source>
</evidence>
<dbReference type="SMART" id="SM00028">
    <property type="entry name" value="TPR"/>
    <property type="match status" value="3"/>
</dbReference>
<dbReference type="CDD" id="cd02440">
    <property type="entry name" value="AdoMet_MTases"/>
    <property type="match status" value="1"/>
</dbReference>
<dbReference type="Gene3D" id="3.40.50.11380">
    <property type="match status" value="1"/>
</dbReference>
<dbReference type="Proteomes" id="UP000199470">
    <property type="component" value="Unassembled WGS sequence"/>
</dbReference>
<name>A0A1I4TW63_9BURK</name>
<dbReference type="InterPro" id="IPR029063">
    <property type="entry name" value="SAM-dependent_MTases_sf"/>
</dbReference>
<proteinExistence type="inferred from homology"/>
<evidence type="ECO:0000313" key="12">
    <source>
        <dbReference type="Proteomes" id="UP000199470"/>
    </source>
</evidence>
<organism evidence="11 12">
    <name type="scientific">Rugamonas rubra</name>
    <dbReference type="NCBI Taxonomy" id="758825"/>
    <lineage>
        <taxon>Bacteria</taxon>
        <taxon>Pseudomonadati</taxon>
        <taxon>Pseudomonadota</taxon>
        <taxon>Betaproteobacteria</taxon>
        <taxon>Burkholderiales</taxon>
        <taxon>Oxalobacteraceae</taxon>
        <taxon>Telluria group</taxon>
        <taxon>Rugamonas</taxon>
    </lineage>
</organism>
<gene>
    <name evidence="11" type="ORF">SAMN02982985_05376</name>
</gene>
<feature type="domain" description="Glycosyltransferase 2-like" evidence="9">
    <location>
        <begin position="633"/>
        <end position="755"/>
    </location>
</feature>
<dbReference type="InterPro" id="IPR019734">
    <property type="entry name" value="TPR_rpt"/>
</dbReference>
<protein>
    <recommendedName>
        <fullName evidence="3">protein O-GlcNAc transferase</fullName>
        <ecNumber evidence="3">2.4.1.255</ecNumber>
    </recommendedName>
</protein>
<comment type="pathway">
    <text evidence="1">Protein modification; protein glycosylation.</text>
</comment>
<sequence>MTAQASQTVPNVLQLAASGAMSITDLFGAAAQLQEHGQLDAAIALYRLWLDHTVTPLAYAACFNLAVTVSAAGDDLGAEAIYRRAIALNPGFVEARLNLGTLLERLNRPDEALATWREILTPAVQPDVSANRPLYLQTLNNLGRLLEIRKQYPAAEAMLARSLRVDPQQANVMTHWVHLRQKQCEWPVYSGLEHISTATMMDGTSALAMLSASADPAQQLAAARRFVNEKVNAAVAPLTGAYGYAHPRLRIGYLSSDFCSHAVSILTAELYELHDRSKVEVYAFSWSREDHSPIRARVVKAMDHYIRIDAMSDEQAARCIRTHEIDILVDLHGLTLGARPNILAFRPAPVQMTYLGFPGTTGLPGVDYVLADEFLIPPELAANYTEKPLYLPDTFQINDRQRLIAARPSRASVQLPDDAFVFCSFNNNFKFTPEVFGVWMAILRRVPNSVLWLVADYDEVRENLWRHAEQAGIERSRLIFATRAVPAEYLARYQLADLFLDTYPFNAGTTASDALWAGLPLLTCAGSTFASRMAGSLLRAVNLAQLITYDFAAYEELAVELANDPERIAAMKRQLAEQRQTCALFDSPRFVRNLEAVMQRVAKPAAPRLAAPHAPQAPAVSHAAPAPIEDIPIITVSYNAPDLIAALLGSLRKFYTNRVYIVDGSNPDVAEQIRAVAARFDNVEFIPFGYNIHHGPGLAWAINHLGLNGEVLFLDSDVEIVNPGFLESLRSHLRPGMYGVGGIQPVNEQGYDRADGVVRYLHPACMLTNIDVVRQWPMPIKHGAPLIATMLAIHRAGRPELIGTIDWVSNDFSRDPKRVYIKHDWQGTVIRTGGYHYDMPTATTQINADLLSFVPLEAGKLVELGCRDGAFAKAYKARNPICDYTGIERAPGLAHAARPHCEFVFNQDIEHAGAELWDHVKGADCWVLDEALEQLNDPWTLLAKIRANMAPGGRLIAAMRNFQHWSTQAHLNAGDLRYQPGAALDPARLRLFTRGAMLDMFQRAGFQVSGGSARILDEPAREKYLPAIRLMAQASGIDPVIAVEDALPWQYILALVAV</sequence>
<dbReference type="InterPro" id="IPR029489">
    <property type="entry name" value="OGT/SEC/SPY_C"/>
</dbReference>
<reference evidence="11 12" key="1">
    <citation type="submission" date="2016-10" db="EMBL/GenBank/DDBJ databases">
        <authorList>
            <person name="de Groot N.N."/>
        </authorList>
    </citation>
    <scope>NUCLEOTIDE SEQUENCE [LARGE SCALE GENOMIC DNA]</scope>
    <source>
        <strain evidence="11 12">ATCC 43154</strain>
    </source>
</reference>
<dbReference type="InterPro" id="IPR011990">
    <property type="entry name" value="TPR-like_helical_dom_sf"/>
</dbReference>
<dbReference type="CDD" id="cd00761">
    <property type="entry name" value="Glyco_tranf_GTA_type"/>
    <property type="match status" value="1"/>
</dbReference>
<accession>A0A1I4TW63</accession>
<dbReference type="Gene3D" id="3.40.50.2000">
    <property type="entry name" value="Glycogen Phosphorylase B"/>
    <property type="match status" value="1"/>
</dbReference>
<dbReference type="PANTHER" id="PTHR44998:SF1">
    <property type="entry name" value="UDP-N-ACETYLGLUCOSAMINE--PEPTIDE N-ACETYLGLUCOSAMINYLTRANSFERASE 110 KDA SUBUNIT"/>
    <property type="match status" value="1"/>
</dbReference>
<dbReference type="RefSeq" id="WP_093390768.1">
    <property type="nucleotide sequence ID" value="NZ_FOTW01000034.1"/>
</dbReference>
<dbReference type="GO" id="GO:0097363">
    <property type="term" value="F:protein O-acetylglucosaminyltransferase activity"/>
    <property type="evidence" value="ECO:0007669"/>
    <property type="project" value="UniProtKB-EC"/>
</dbReference>
<keyword evidence="5 11" id="KW-0808">Transferase</keyword>
<dbReference type="InterPro" id="IPR001173">
    <property type="entry name" value="Glyco_trans_2-like"/>
</dbReference>
<keyword evidence="12" id="KW-1185">Reference proteome</keyword>
<dbReference type="PROSITE" id="PS50005">
    <property type="entry name" value="TPR"/>
    <property type="match status" value="1"/>
</dbReference>
<dbReference type="Gene3D" id="3.40.50.150">
    <property type="entry name" value="Vaccinia Virus protein VP39"/>
    <property type="match status" value="1"/>
</dbReference>
<dbReference type="OrthoDB" id="101857at2"/>
<keyword evidence="7 8" id="KW-0802">TPR repeat</keyword>
<dbReference type="Gene3D" id="3.90.550.10">
    <property type="entry name" value="Spore Coat Polysaccharide Biosynthesis Protein SpsA, Chain A"/>
    <property type="match status" value="1"/>
</dbReference>
<evidence type="ECO:0000313" key="11">
    <source>
        <dbReference type="EMBL" id="SFM80830.1"/>
    </source>
</evidence>
<dbReference type="SUPFAM" id="SSF48452">
    <property type="entry name" value="TPR-like"/>
    <property type="match status" value="1"/>
</dbReference>
<dbReference type="EC" id="2.4.1.255" evidence="3"/>
<dbReference type="Gene3D" id="1.25.40.10">
    <property type="entry name" value="Tetratricopeptide repeat domain"/>
    <property type="match status" value="2"/>
</dbReference>
<evidence type="ECO:0000259" key="10">
    <source>
        <dbReference type="Pfam" id="PF13844"/>
    </source>
</evidence>
<feature type="repeat" description="TPR" evidence="8">
    <location>
        <begin position="136"/>
        <end position="169"/>
    </location>
</feature>
<dbReference type="InterPro" id="IPR029044">
    <property type="entry name" value="Nucleotide-diphossugar_trans"/>
</dbReference>
<evidence type="ECO:0000256" key="3">
    <source>
        <dbReference type="ARBA" id="ARBA00011970"/>
    </source>
</evidence>
<dbReference type="STRING" id="758825.SAMN02982985_05376"/>
<comment type="similarity">
    <text evidence="2">Belongs to the glycosyltransferase 41 family. O-GlcNAc transferase subfamily.</text>
</comment>
<keyword evidence="4" id="KW-0328">Glycosyltransferase</keyword>
<dbReference type="SUPFAM" id="SSF53448">
    <property type="entry name" value="Nucleotide-diphospho-sugar transferases"/>
    <property type="match status" value="1"/>
</dbReference>
<dbReference type="Pfam" id="PF00535">
    <property type="entry name" value="Glycos_transf_2"/>
    <property type="match status" value="1"/>
</dbReference>
<evidence type="ECO:0000256" key="7">
    <source>
        <dbReference type="ARBA" id="ARBA00022803"/>
    </source>
</evidence>
<dbReference type="Pfam" id="PF13424">
    <property type="entry name" value="TPR_12"/>
    <property type="match status" value="1"/>
</dbReference>
<evidence type="ECO:0000259" key="9">
    <source>
        <dbReference type="Pfam" id="PF00535"/>
    </source>
</evidence>
<feature type="domain" description="O-GlcNAc transferase C-terminal" evidence="10">
    <location>
        <begin position="246"/>
        <end position="404"/>
    </location>
</feature>
<evidence type="ECO:0000256" key="2">
    <source>
        <dbReference type="ARBA" id="ARBA00005386"/>
    </source>
</evidence>
<evidence type="ECO:0000256" key="5">
    <source>
        <dbReference type="ARBA" id="ARBA00022679"/>
    </source>
</evidence>
<feature type="domain" description="O-GlcNAc transferase C-terminal" evidence="10">
    <location>
        <begin position="409"/>
        <end position="593"/>
    </location>
</feature>
<evidence type="ECO:0000256" key="6">
    <source>
        <dbReference type="ARBA" id="ARBA00022737"/>
    </source>
</evidence>
<dbReference type="AlphaFoldDB" id="A0A1I4TW63"/>
<dbReference type="Pfam" id="PF13489">
    <property type="entry name" value="Methyltransf_23"/>
    <property type="match status" value="1"/>
</dbReference>
<dbReference type="SUPFAM" id="SSF53756">
    <property type="entry name" value="UDP-Glycosyltransferase/glycogen phosphorylase"/>
    <property type="match status" value="1"/>
</dbReference>